<accession>A0A5K7ZCU5</accession>
<dbReference type="EMBL" id="AP021875">
    <property type="protein sequence ID" value="BBO77551.1"/>
    <property type="molecule type" value="Genomic_DNA"/>
</dbReference>
<dbReference type="SUPFAM" id="SSF48371">
    <property type="entry name" value="ARM repeat"/>
    <property type="match status" value="1"/>
</dbReference>
<keyword evidence="2" id="KW-1185">Reference proteome</keyword>
<dbReference type="Gene3D" id="1.25.10.10">
    <property type="entry name" value="Leucine-rich Repeat Variant"/>
    <property type="match status" value="1"/>
</dbReference>
<evidence type="ECO:0000313" key="1">
    <source>
        <dbReference type="EMBL" id="BBO77551.1"/>
    </source>
</evidence>
<protein>
    <recommendedName>
        <fullName evidence="3">HEAT repeat domain-containing protein</fullName>
    </recommendedName>
</protein>
<dbReference type="InterPro" id="IPR016024">
    <property type="entry name" value="ARM-type_fold"/>
</dbReference>
<sequence length="231" mass="25826">MGNRGRKATIRQLLLEENFETTLEVLLQLPGRQAVNPLFSFFYSGDERLRWRAVAAMGVVVSHLADTSLESARVVMRRLMWNLNDESGGIGWGSPEAMGEITALHDRLAKEFSGILISYIDPNGNFLEHELLQRGSLWGVGRLAHARPLLAKSACSFLPAFYEAPDPYLRGTAIWATGPILETRVRSLIERRLADNAPLRIFRQMRMTPTTVAELAAEALAFHPRQSEADP</sequence>
<gene>
    <name evidence="1" type="ORF">DSCW_49680</name>
</gene>
<dbReference type="KEGG" id="dwd:DSCW_49680"/>
<dbReference type="NCBIfam" id="NF045662">
    <property type="entry name" value="DVU0298_fam"/>
    <property type="match status" value="1"/>
</dbReference>
<evidence type="ECO:0000313" key="2">
    <source>
        <dbReference type="Proteomes" id="UP000427769"/>
    </source>
</evidence>
<proteinExistence type="predicted"/>
<dbReference type="AlphaFoldDB" id="A0A5K7ZCU5"/>
<dbReference type="InterPro" id="IPR054701">
    <property type="entry name" value="DVU0298-like"/>
</dbReference>
<dbReference type="RefSeq" id="WP_155306280.1">
    <property type="nucleotide sequence ID" value="NZ_AP021875.1"/>
</dbReference>
<organism evidence="1 2">
    <name type="scientific">Desulfosarcina widdelii</name>
    <dbReference type="NCBI Taxonomy" id="947919"/>
    <lineage>
        <taxon>Bacteria</taxon>
        <taxon>Pseudomonadati</taxon>
        <taxon>Thermodesulfobacteriota</taxon>
        <taxon>Desulfobacteria</taxon>
        <taxon>Desulfobacterales</taxon>
        <taxon>Desulfosarcinaceae</taxon>
        <taxon>Desulfosarcina</taxon>
    </lineage>
</organism>
<dbReference type="OrthoDB" id="5430983at2"/>
<dbReference type="InterPro" id="IPR011989">
    <property type="entry name" value="ARM-like"/>
</dbReference>
<evidence type="ECO:0008006" key="3">
    <source>
        <dbReference type="Google" id="ProtNLM"/>
    </source>
</evidence>
<dbReference type="Proteomes" id="UP000427769">
    <property type="component" value="Chromosome"/>
</dbReference>
<name>A0A5K7ZCU5_9BACT</name>
<reference evidence="1 2" key="1">
    <citation type="submission" date="2019-11" db="EMBL/GenBank/DDBJ databases">
        <title>Comparative genomics of hydrocarbon-degrading Desulfosarcina strains.</title>
        <authorList>
            <person name="Watanabe M."/>
            <person name="Kojima H."/>
            <person name="Fukui M."/>
        </authorList>
    </citation>
    <scope>NUCLEOTIDE SEQUENCE [LARGE SCALE GENOMIC DNA]</scope>
    <source>
        <strain evidence="1 2">PP31</strain>
    </source>
</reference>